<dbReference type="SMART" id="SM00872">
    <property type="entry name" value="Alpha-mann_mid"/>
    <property type="match status" value="1"/>
</dbReference>
<dbReference type="PANTHER" id="PTHR46017:SF2">
    <property type="entry name" value="MANNOSYLGLYCERATE HYDROLASE"/>
    <property type="match status" value="1"/>
</dbReference>
<sequence>MEDSGMTRKKTYHFIAHTHWDREWYMTFEQFRYRLVQLIDKLLDLLDRDPEFKSFHLDGQTIVLEDYYALRPHQKPRMERLIREGRILIGPWYQQNDLYLTSAESTIRSLMEGISASRRLGGEMKVGYLPDHFGLIGQMPQLFKDIGIDNCVFGRAYDAGKHGSPFFRWQSPDGSEVTALQLYYWYNSAQRLPSDPDQLQAVFDMIREREEKINPTSHYPMMNGVDHLEAQENLPEVLKRLRSLYGDDIDVLHSTLPDYVESVQREMGEQPEGTYPVLQGELREAPEYNILAGTLSSRIYIKQANLECHDLIEKWLEPLSTWCAMLDLDSYDKEAIRYVWKLYMENHPHDSICGCSQDAVHDQMMDRFRRVKELTETIIDRKLGIIARQVDGNAYERDDQKLLVVNTSQLEATRVIRTPVYFLEDEKVESFSIEDENGQRIPYRLVSEAPSRVQVISPINLPGVIGVKRCEIEWQPHVPALGYATYRVRQHREGAVLQDATDRRQSNQEAARLQDAPNPLPSILENDQLRVELQDNGTFHVLHKKSGRRLSNQGQIQNVGDRGDLYVFKKVQDGEGDRIWDGPVEWVSRTDNSLYQEAVYRFVWQLPIGLDASKESMSEETAPSVFEVTLRLDAASERLDIRVQVDNGVKDHRLRMLFPSEDAALHVLAGGQLDVVKRSWDCGKEWERDANSQPFWKWFAPVYNSGGSAIFAKGLHDYEMLNEGRTAGVTLLRSVETIHLRETVYMEQDYQPKAQCIGLHRLELALRPFAEESATRLYQEAELYHQGLLTKLLPIDEDKWNKGRSWVQDTSHGGLFKLPDPNVSKSRLPTKDSLIKLAGDVMLSAQKWSEDGNQPIIRLYNVESQTSEVILSAPIPIKGAIITNIIEEQQGAVDAADNRITCSIAAKKFVTYKLV</sequence>
<dbReference type="InterPro" id="IPR011330">
    <property type="entry name" value="Glyco_hydro/deAcase_b/a-brl"/>
</dbReference>
<dbReference type="InterPro" id="IPR011682">
    <property type="entry name" value="Glyco_hydro_38_C"/>
</dbReference>
<feature type="domain" description="Glycoside hydrolase family 38 central" evidence="6">
    <location>
        <begin position="289"/>
        <end position="368"/>
    </location>
</feature>
<dbReference type="SUPFAM" id="SSF74650">
    <property type="entry name" value="Galactose mutarotase-like"/>
    <property type="match status" value="1"/>
</dbReference>
<keyword evidence="8" id="KW-1185">Reference proteome</keyword>
<evidence type="ECO:0000313" key="8">
    <source>
        <dbReference type="Proteomes" id="UP000245202"/>
    </source>
</evidence>
<dbReference type="GO" id="GO:0009313">
    <property type="term" value="P:oligosaccharide catabolic process"/>
    <property type="evidence" value="ECO:0007669"/>
    <property type="project" value="TreeGrafter"/>
</dbReference>
<dbReference type="InterPro" id="IPR015341">
    <property type="entry name" value="Glyco_hydro_38_cen"/>
</dbReference>
<dbReference type="PANTHER" id="PTHR46017">
    <property type="entry name" value="ALPHA-MANNOSIDASE 2C1"/>
    <property type="match status" value="1"/>
</dbReference>
<dbReference type="GO" id="GO:0046872">
    <property type="term" value="F:metal ion binding"/>
    <property type="evidence" value="ECO:0007669"/>
    <property type="project" value="UniProtKB-KW"/>
</dbReference>
<evidence type="ECO:0000256" key="3">
    <source>
        <dbReference type="ARBA" id="ARBA00022801"/>
    </source>
</evidence>
<gene>
    <name evidence="7" type="ORF">PAT3040_04731</name>
</gene>
<evidence type="ECO:0000256" key="2">
    <source>
        <dbReference type="ARBA" id="ARBA00022723"/>
    </source>
</evidence>
<dbReference type="Gene3D" id="2.60.40.2210">
    <property type="match status" value="1"/>
</dbReference>
<dbReference type="Gene3D" id="3.20.110.10">
    <property type="entry name" value="Glycoside hydrolase 38, N terminal domain"/>
    <property type="match status" value="1"/>
</dbReference>
<dbReference type="SUPFAM" id="SSF88688">
    <property type="entry name" value="Families 57/38 glycoside transferase middle domain"/>
    <property type="match status" value="1"/>
</dbReference>
<dbReference type="InterPro" id="IPR028995">
    <property type="entry name" value="Glyco_hydro_57/38_cen_sf"/>
</dbReference>
<comment type="similarity">
    <text evidence="1">Belongs to the glycosyl hydrolase 38 family.</text>
</comment>
<dbReference type="GO" id="GO:0030246">
    <property type="term" value="F:carbohydrate binding"/>
    <property type="evidence" value="ECO:0007669"/>
    <property type="project" value="InterPro"/>
</dbReference>
<dbReference type="InterPro" id="IPR027291">
    <property type="entry name" value="Glyco_hydro_38_N_sf"/>
</dbReference>
<keyword evidence="3" id="KW-0378">Hydrolase</keyword>
<dbReference type="EMBL" id="BDQX01000286">
    <property type="protein sequence ID" value="GBG10035.1"/>
    <property type="molecule type" value="Genomic_DNA"/>
</dbReference>
<dbReference type="InterPro" id="IPR037094">
    <property type="entry name" value="Glyco_hydro_38_cen_sf"/>
</dbReference>
<dbReference type="Pfam" id="PF09261">
    <property type="entry name" value="Alpha-mann_mid"/>
    <property type="match status" value="1"/>
</dbReference>
<proteinExistence type="inferred from homology"/>
<dbReference type="Gene3D" id="2.70.98.30">
    <property type="entry name" value="Golgi alpha-mannosidase II, domain 4"/>
    <property type="match status" value="1"/>
</dbReference>
<dbReference type="Gene3D" id="1.20.1270.50">
    <property type="entry name" value="Glycoside hydrolase family 38, central domain"/>
    <property type="match status" value="1"/>
</dbReference>
<dbReference type="Gene3D" id="2.60.40.2220">
    <property type="match status" value="1"/>
</dbReference>
<keyword evidence="4" id="KW-0326">Glycosidase</keyword>
<evidence type="ECO:0000256" key="1">
    <source>
        <dbReference type="ARBA" id="ARBA00009792"/>
    </source>
</evidence>
<reference evidence="7 8" key="1">
    <citation type="submission" date="2017-08" db="EMBL/GenBank/DDBJ databases">
        <title>Substantial Increase in Enzyme Production by Combined Drug-Resistance Mutations in Paenibacillus agaridevorans.</title>
        <authorList>
            <person name="Tanaka Y."/>
            <person name="Funane K."/>
            <person name="Hosaka T."/>
            <person name="Shiwa Y."/>
            <person name="Fujita N."/>
            <person name="Miyazaki T."/>
            <person name="Yoshikawa H."/>
            <person name="Murakami K."/>
            <person name="Kasahara K."/>
            <person name="Inaoka T."/>
            <person name="Hiraga Y."/>
            <person name="Ochi K."/>
        </authorList>
    </citation>
    <scope>NUCLEOTIDE SEQUENCE [LARGE SCALE GENOMIC DNA]</scope>
    <source>
        <strain evidence="7 8">T-3040</strain>
    </source>
</reference>
<dbReference type="Pfam" id="PF07748">
    <property type="entry name" value="Glyco_hydro_38C"/>
    <property type="match status" value="1"/>
</dbReference>
<dbReference type="Proteomes" id="UP000245202">
    <property type="component" value="Unassembled WGS sequence"/>
</dbReference>
<evidence type="ECO:0000256" key="5">
    <source>
        <dbReference type="SAM" id="MobiDB-lite"/>
    </source>
</evidence>
<evidence type="ECO:0000259" key="6">
    <source>
        <dbReference type="SMART" id="SM00872"/>
    </source>
</evidence>
<dbReference type="Pfam" id="PF17677">
    <property type="entry name" value="Glyco_hydro38C2"/>
    <property type="match status" value="1"/>
</dbReference>
<dbReference type="GO" id="GO:0004559">
    <property type="term" value="F:alpha-mannosidase activity"/>
    <property type="evidence" value="ECO:0007669"/>
    <property type="project" value="InterPro"/>
</dbReference>
<name>A0A2R5EV79_9BACL</name>
<dbReference type="GO" id="GO:0006013">
    <property type="term" value="P:mannose metabolic process"/>
    <property type="evidence" value="ECO:0007669"/>
    <property type="project" value="InterPro"/>
</dbReference>
<dbReference type="InterPro" id="IPR000602">
    <property type="entry name" value="Glyco_hydro_38_N"/>
</dbReference>
<dbReference type="InterPro" id="IPR041147">
    <property type="entry name" value="GH38_C"/>
</dbReference>
<feature type="region of interest" description="Disordered" evidence="5">
    <location>
        <begin position="498"/>
        <end position="520"/>
    </location>
</feature>
<organism evidence="7 8">
    <name type="scientific">Paenibacillus agaridevorans</name>
    <dbReference type="NCBI Taxonomy" id="171404"/>
    <lineage>
        <taxon>Bacteria</taxon>
        <taxon>Bacillati</taxon>
        <taxon>Bacillota</taxon>
        <taxon>Bacilli</taxon>
        <taxon>Bacillales</taxon>
        <taxon>Paenibacillaceae</taxon>
        <taxon>Paenibacillus</taxon>
    </lineage>
</organism>
<keyword evidence="2" id="KW-0479">Metal-binding</keyword>
<protein>
    <recommendedName>
        <fullName evidence="6">Glycoside hydrolase family 38 central domain-containing protein</fullName>
    </recommendedName>
</protein>
<evidence type="ECO:0000256" key="4">
    <source>
        <dbReference type="ARBA" id="ARBA00023295"/>
    </source>
</evidence>
<dbReference type="Pfam" id="PF01074">
    <property type="entry name" value="Glyco_hydro_38N"/>
    <property type="match status" value="1"/>
</dbReference>
<accession>A0A2R5EV79</accession>
<comment type="caution">
    <text evidence="7">The sequence shown here is derived from an EMBL/GenBank/DDBJ whole genome shotgun (WGS) entry which is preliminary data.</text>
</comment>
<evidence type="ECO:0000313" key="7">
    <source>
        <dbReference type="EMBL" id="GBG10035.1"/>
    </source>
</evidence>
<dbReference type="AlphaFoldDB" id="A0A2R5EV79"/>
<dbReference type="SUPFAM" id="SSF88713">
    <property type="entry name" value="Glycoside hydrolase/deacetylase"/>
    <property type="match status" value="1"/>
</dbReference>
<dbReference type="InterPro" id="IPR011013">
    <property type="entry name" value="Gal_mutarotase_sf_dom"/>
</dbReference>